<accession>A0A8J6XX87</accession>
<sequence length="606" mass="68744">MSAGRKTDDTYRLFRRLDGRHPFKDQVTGGFLDYPARRVPGTEIVYFNFPLAREIGLLRARHPDRLTAGLRDAILNSFAIQIVNEYDFEHGLKVAEEDLLPGTFMATRYLQLQHPGRTGKGSGDGRSIWNGCIRNRGTTWDISSGGTGVTRLCPATAETGELYETGNWNADYGCGTATLQEGFESLLMSEAFHRNGIPTERTLAILRRPDGFAINVRAGRNLIRPSHFFVHHKQNNHVALKAVADLFMERQTRNGDWPDMSSGNDNYRVLGETMARTFGKMAALFQREYIFCWLDWDGDNILANGGIIDYGSVRQFGLYHREYRFDDGPRWSTTLPEQRRKARDIVQVFAQVRDYLVTGKKRPLYKFRNDPILTLFDEAFVRTSERLLLHHAGFDSGAQELIRNAHQETFRRFDKAHRHFEQAKSARGPRKLPDGITWNAVFSVRDLLRELPGRLLDQGGPIPPEELIELAASSYASENDRKLTPHRKRMAQELQKSYLELIEAAARHRGLSVPAMLTEIGERSATINVFARITGDAVTYASGSLVKKGARHSPETLHTIVNRFAASQVRVPEKVHDSKLSRIREVGVRKLFDELMETVESLAHGH</sequence>
<dbReference type="Proteomes" id="UP000648239">
    <property type="component" value="Unassembled WGS sequence"/>
</dbReference>
<protein>
    <submittedName>
        <fullName evidence="1">YdiU family protein</fullName>
    </submittedName>
</protein>
<gene>
    <name evidence="1" type="ORF">IFK94_14450</name>
</gene>
<comment type="caution">
    <text evidence="1">The sequence shown here is derived from an EMBL/GenBank/DDBJ whole genome shotgun (WGS) entry which is preliminary data.</text>
</comment>
<organism evidence="1 2">
    <name type="scientific">Candidatus Polarisedimenticola svalbardensis</name>
    <dbReference type="NCBI Taxonomy" id="2886004"/>
    <lineage>
        <taxon>Bacteria</taxon>
        <taxon>Pseudomonadati</taxon>
        <taxon>Acidobacteriota</taxon>
        <taxon>Candidatus Polarisedimenticolia</taxon>
        <taxon>Candidatus Polarisedimenticolales</taxon>
        <taxon>Candidatus Polarisedimenticolaceae</taxon>
        <taxon>Candidatus Polarisedimenticola</taxon>
    </lineage>
</organism>
<name>A0A8J6XX87_9BACT</name>
<evidence type="ECO:0000313" key="2">
    <source>
        <dbReference type="Proteomes" id="UP000648239"/>
    </source>
</evidence>
<dbReference type="EMBL" id="JACXWD010000075">
    <property type="protein sequence ID" value="MBD3869318.1"/>
    <property type="molecule type" value="Genomic_DNA"/>
</dbReference>
<reference evidence="1 2" key="1">
    <citation type="submission" date="2020-08" db="EMBL/GenBank/DDBJ databases">
        <title>Acidobacteriota in marine sediments use diverse sulfur dissimilation pathways.</title>
        <authorList>
            <person name="Wasmund K."/>
        </authorList>
    </citation>
    <scope>NUCLEOTIDE SEQUENCE [LARGE SCALE GENOMIC DNA]</scope>
    <source>
        <strain evidence="1">MAG AM4</strain>
    </source>
</reference>
<dbReference type="AlphaFoldDB" id="A0A8J6XX87"/>
<evidence type="ECO:0000313" key="1">
    <source>
        <dbReference type="EMBL" id="MBD3869318.1"/>
    </source>
</evidence>
<proteinExistence type="predicted"/>